<dbReference type="PATRIC" id="fig|1618422.5.peg.998"/>
<dbReference type="Pfam" id="PF00232">
    <property type="entry name" value="Glyco_hydro_1"/>
    <property type="match status" value="2"/>
</dbReference>
<dbReference type="Proteomes" id="UP000034235">
    <property type="component" value="Unassembled WGS sequence"/>
</dbReference>
<dbReference type="GO" id="GO:0005975">
    <property type="term" value="P:carbohydrate metabolic process"/>
    <property type="evidence" value="ECO:0007669"/>
    <property type="project" value="InterPro"/>
</dbReference>
<dbReference type="PROSITE" id="PS00572">
    <property type="entry name" value="GLYCOSYL_HYDROL_F1_1"/>
    <property type="match status" value="1"/>
</dbReference>
<comment type="caution">
    <text evidence="6">The sequence shown here is derived from an EMBL/GenBank/DDBJ whole genome shotgun (WGS) entry which is preliminary data.</text>
</comment>
<proteinExistence type="inferred from homology"/>
<evidence type="ECO:0000256" key="4">
    <source>
        <dbReference type="PROSITE-ProRule" id="PRU10055"/>
    </source>
</evidence>
<evidence type="ECO:0000256" key="5">
    <source>
        <dbReference type="RuleBase" id="RU003690"/>
    </source>
</evidence>
<organism evidence="6 7">
    <name type="scientific">Candidatus Daviesbacteria bacterium GW2011_GWA2_38_24</name>
    <dbReference type="NCBI Taxonomy" id="1618422"/>
    <lineage>
        <taxon>Bacteria</taxon>
        <taxon>Candidatus Daviesiibacteriota</taxon>
    </lineage>
</organism>
<gene>
    <name evidence="6" type="ORF">US86_C0007G0091</name>
</gene>
<name>A0A0G0MM99_9BACT</name>
<keyword evidence="2" id="KW-0378">Hydrolase</keyword>
<comment type="similarity">
    <text evidence="1 5">Belongs to the glycosyl hydrolase 1 family.</text>
</comment>
<dbReference type="Gene3D" id="3.20.20.80">
    <property type="entry name" value="Glycosidases"/>
    <property type="match status" value="1"/>
</dbReference>
<evidence type="ECO:0000313" key="6">
    <source>
        <dbReference type="EMBL" id="KKQ66046.1"/>
    </source>
</evidence>
<protein>
    <submittedName>
        <fullName evidence="6">Beta-glucosidase A</fullName>
    </submittedName>
</protein>
<evidence type="ECO:0000256" key="2">
    <source>
        <dbReference type="ARBA" id="ARBA00022801"/>
    </source>
</evidence>
<evidence type="ECO:0000256" key="3">
    <source>
        <dbReference type="ARBA" id="ARBA00023295"/>
    </source>
</evidence>
<dbReference type="PRINTS" id="PR00131">
    <property type="entry name" value="GLHYDRLASE1"/>
</dbReference>
<dbReference type="InterPro" id="IPR017853">
    <property type="entry name" value="GH"/>
</dbReference>
<dbReference type="InterPro" id="IPR001360">
    <property type="entry name" value="Glyco_hydro_1"/>
</dbReference>
<evidence type="ECO:0000256" key="1">
    <source>
        <dbReference type="ARBA" id="ARBA00010838"/>
    </source>
</evidence>
<dbReference type="PANTHER" id="PTHR10353:SF209">
    <property type="entry name" value="GALACTOLIPID GALACTOSYLTRANSFERASE SFR2, CHLOROPLASTIC"/>
    <property type="match status" value="1"/>
</dbReference>
<accession>A0A0G0MM99</accession>
<dbReference type="EMBL" id="LBUP01000007">
    <property type="protein sequence ID" value="KKQ66046.1"/>
    <property type="molecule type" value="Genomic_DNA"/>
</dbReference>
<sequence>MSNKRYKLSGHPLSRHPIIMTIPPPKHDHSPLNFPEGFLWGAATSAHQVEGNNTNSDWWAYEQNLYPNMRSGKAANQYELFEEDFELANNLGHNSHRLSIEWSRIEPQKGQFSQEAIDHYHQVFKSLKEKGFTIMLTLHHFTSPKWVADQEGWKNSKTVNDFIKFVEKVVSEYREYVDLWITINEPGIYVWQAYLSGVFPPHKKSWFDAFRATLNFVSAHKRAYKIIHKAVPNAQVGMSQNTFSFRTLQAHSILQHILVWFYDLSTNHLFYILTGIKNHDFLGINYYFHSRVGSHNGSKFPKLLGADVTKKDVSDLGWELHPEGIFDCLEDLSEYKKPIYITENGLASTNDDRRCRFLISYLKEIYHAIVSGVDVRGYFHWSLIDNFEWEHGFNPRFGLVEVDYESEKRTPRPSAFVYKDIIEHNSISHDLLRFIGHTVTADEVLKRHESRHEE</sequence>
<reference evidence="6 7" key="1">
    <citation type="journal article" date="2015" name="Nature">
        <title>rRNA introns, odd ribosomes, and small enigmatic genomes across a large radiation of phyla.</title>
        <authorList>
            <person name="Brown C.T."/>
            <person name="Hug L.A."/>
            <person name="Thomas B.C."/>
            <person name="Sharon I."/>
            <person name="Castelle C.J."/>
            <person name="Singh A."/>
            <person name="Wilkins M.J."/>
            <person name="Williams K.H."/>
            <person name="Banfield J.F."/>
        </authorList>
    </citation>
    <scope>NUCLEOTIDE SEQUENCE [LARGE SCALE GENOMIC DNA]</scope>
</reference>
<keyword evidence="3" id="KW-0326">Glycosidase</keyword>
<dbReference type="SUPFAM" id="SSF51445">
    <property type="entry name" value="(Trans)glycosidases"/>
    <property type="match status" value="1"/>
</dbReference>
<feature type="active site" description="Nucleophile" evidence="4">
    <location>
        <position position="343"/>
    </location>
</feature>
<evidence type="ECO:0000313" key="7">
    <source>
        <dbReference type="Proteomes" id="UP000034235"/>
    </source>
</evidence>
<dbReference type="GO" id="GO:0008422">
    <property type="term" value="F:beta-glucosidase activity"/>
    <property type="evidence" value="ECO:0007669"/>
    <property type="project" value="TreeGrafter"/>
</dbReference>
<dbReference type="PANTHER" id="PTHR10353">
    <property type="entry name" value="GLYCOSYL HYDROLASE"/>
    <property type="match status" value="1"/>
</dbReference>
<dbReference type="InterPro" id="IPR018120">
    <property type="entry name" value="Glyco_hydro_1_AS"/>
</dbReference>
<dbReference type="AlphaFoldDB" id="A0A0G0MM99"/>